<proteinExistence type="predicted"/>
<reference evidence="1 2" key="1">
    <citation type="journal article" date="2023" name="ISME J.">
        <title>Cultivation and genomic characterization of novel and ubiquitous marine nitrite-oxidizing bacteria from the Nitrospirales.</title>
        <authorList>
            <person name="Mueller A.J."/>
            <person name="Daebeler A."/>
            <person name="Herbold C.W."/>
            <person name="Kirkegaard R.H."/>
            <person name="Daims H."/>
        </authorList>
    </citation>
    <scope>NUCLEOTIDE SEQUENCE [LARGE SCALE GENOMIC DNA]</scope>
    <source>
        <strain evidence="1 2">EB</strain>
    </source>
</reference>
<dbReference type="EMBL" id="JAQOUE010000001">
    <property type="protein sequence ID" value="MDT7041202.1"/>
    <property type="molecule type" value="Genomic_DNA"/>
</dbReference>
<dbReference type="RefSeq" id="WP_313831558.1">
    <property type="nucleotide sequence ID" value="NZ_JAQOUE010000001.1"/>
</dbReference>
<organism evidence="1 2">
    <name type="scientific">Candidatus Nitronereus thalassa</name>
    <dbReference type="NCBI Taxonomy" id="3020898"/>
    <lineage>
        <taxon>Bacteria</taxon>
        <taxon>Pseudomonadati</taxon>
        <taxon>Nitrospirota</taxon>
        <taxon>Nitrospiria</taxon>
        <taxon>Nitrospirales</taxon>
        <taxon>Nitrospiraceae</taxon>
        <taxon>Candidatus Nitronereus</taxon>
    </lineage>
</organism>
<comment type="caution">
    <text evidence="1">The sequence shown here is derived from an EMBL/GenBank/DDBJ whole genome shotgun (WGS) entry which is preliminary data.</text>
</comment>
<keyword evidence="2" id="KW-1185">Reference proteome</keyword>
<dbReference type="Proteomes" id="UP001250932">
    <property type="component" value="Unassembled WGS sequence"/>
</dbReference>
<evidence type="ECO:0000313" key="1">
    <source>
        <dbReference type="EMBL" id="MDT7041202.1"/>
    </source>
</evidence>
<name>A0ABU3K470_9BACT</name>
<accession>A0ABU3K470</accession>
<gene>
    <name evidence="1" type="ORF">PPG34_02490</name>
</gene>
<protein>
    <submittedName>
        <fullName evidence="1">Uncharacterized protein</fullName>
    </submittedName>
</protein>
<sequence>MMRLNELYDRYGVRVNAFSATALFERYEAFGFLYPDKRRALAPYMDVVLENWQKALTGTADVFRVLTVEKDAAWATVMSWRSTPGGFHSQHLVSSGVPLLSCLVMLAEQASWIHTPDIASGQNWFRPVNKYTSRVFGAAVQTIGSRVAALATWSYLALPLERLGALRGGGNCVFRCAT</sequence>
<evidence type="ECO:0000313" key="2">
    <source>
        <dbReference type="Proteomes" id="UP001250932"/>
    </source>
</evidence>